<dbReference type="InterPro" id="IPR036291">
    <property type="entry name" value="NAD(P)-bd_dom_sf"/>
</dbReference>
<feature type="domain" description="Peptidase S49" evidence="2">
    <location>
        <begin position="268"/>
        <end position="371"/>
    </location>
</feature>
<feature type="domain" description="NAD(P)-binding" evidence="3">
    <location>
        <begin position="485"/>
        <end position="683"/>
    </location>
</feature>
<dbReference type="InterPro" id="IPR002142">
    <property type="entry name" value="Peptidase_S49"/>
</dbReference>
<reference evidence="4 5" key="1">
    <citation type="submission" date="2024-10" db="EMBL/GenBank/DDBJ databases">
        <title>Updated reference genomes for cyclostephanoid diatoms.</title>
        <authorList>
            <person name="Roberts W.R."/>
            <person name="Alverson A.J."/>
        </authorList>
    </citation>
    <scope>NUCLEOTIDE SEQUENCE [LARGE SCALE GENOMIC DNA]</scope>
    <source>
        <strain evidence="4 5">AJA232-27</strain>
    </source>
</reference>
<dbReference type="CDD" id="cd07023">
    <property type="entry name" value="S49_Sppa_N_C"/>
    <property type="match status" value="1"/>
</dbReference>
<dbReference type="SUPFAM" id="SSF51735">
    <property type="entry name" value="NAD(P)-binding Rossmann-fold domains"/>
    <property type="match status" value="1"/>
</dbReference>
<dbReference type="SUPFAM" id="SSF52096">
    <property type="entry name" value="ClpP/crotonase"/>
    <property type="match status" value="1"/>
</dbReference>
<dbReference type="InterPro" id="IPR047272">
    <property type="entry name" value="S49_SppA_C"/>
</dbReference>
<protein>
    <submittedName>
        <fullName evidence="4">Uncharacterized protein</fullName>
    </submittedName>
</protein>
<dbReference type="InterPro" id="IPR016040">
    <property type="entry name" value="NAD(P)-bd_dom"/>
</dbReference>
<dbReference type="InterPro" id="IPR029045">
    <property type="entry name" value="ClpP/crotonase-like_dom_sf"/>
</dbReference>
<evidence type="ECO:0000313" key="5">
    <source>
        <dbReference type="Proteomes" id="UP001530293"/>
    </source>
</evidence>
<feature type="compositionally biased region" description="Polar residues" evidence="1">
    <location>
        <begin position="121"/>
        <end position="133"/>
    </location>
</feature>
<dbReference type="Gene3D" id="3.90.226.10">
    <property type="entry name" value="2-enoyl-CoA Hydratase, Chain A, domain 1"/>
    <property type="match status" value="1"/>
</dbReference>
<name>A0ABD3N319_9STRA</name>
<dbReference type="PANTHER" id="PTHR43162">
    <property type="match status" value="1"/>
</dbReference>
<dbReference type="AlphaFoldDB" id="A0ABD3N319"/>
<sequence length="831" mass="90572">MFLRILLTSTGGGGGMPPDPDSPMGNLLLLLFGRGDSDLAKRMAYLPPLEQHYTFEQLNERYFRDWGAYRKALDTHSMLSAATGASTGGDGHWTANNSGGGVASLVTLITSSRKSPLPAQAPSSTENKSTSPSPMKGYYPSEYNNGTVIILDMTKLDTQASRMESIRDQINFITHYLAFTEERTPSNNEHGSDGDISMNGINATSTDAAVTNTTGLDRISNATQPISTQATPEPAVEVIVLLESPGGGVSQYGLAASHLQRLRANPNVKLTICIDSIAASGGYMMACMSSPGQLYCAPFAMVGSIGVIGQSLNVQKTLEGYGIRPYVFRGGKMKNPVGMIGDVTKEGVLAMQLMVDRIHDAFRDHVASARKEAFAEAVLSGAFPKRAGKYFHLGSSDDDDESNTEHIMDQVASGDVFLGAQAIKFGLVDRLITSDEYISERILHGARNPELKRMKLTAIKKVFHLGRAVDCEHVGRILILDGSDAVGHRVVKSLGDAGVADVRVGVSTPVKEQDPTSNFEVVPFVWGDESTYSAALKDVKTVFVTLPMNSSAWDAKFPRFLKACSANRIKRIVKLSFYHSMKPKSEQHPSLHYGDPDNAAYDGFHDVPFVHEHALCDGDLVRHTNFDVTIICASHLMSNIFHLKFERKALIENHELHGASGGKGVNYVSPNDVADVAVDAILDKTSKRQIYTLTGPMPITDQDVANILTDRLGTRIEYIEKPLSFFDAQTAALEKIKATGIEEAIPKGDTHRVIGRNPESFADYLAATDRMTAIERDVLFTHFGQMQYEETKETTDVDLANADERDDLKPTEAEIGMQMNALEQPKLEAVN</sequence>
<dbReference type="InterPro" id="IPR051604">
    <property type="entry name" value="Ergot_Alk_Oxidoreductase"/>
</dbReference>
<evidence type="ECO:0000259" key="3">
    <source>
        <dbReference type="Pfam" id="PF13460"/>
    </source>
</evidence>
<evidence type="ECO:0000313" key="4">
    <source>
        <dbReference type="EMBL" id="KAL3770024.1"/>
    </source>
</evidence>
<dbReference type="PANTHER" id="PTHR43162:SF1">
    <property type="entry name" value="PRESTALK A DIFFERENTIATION PROTEIN A"/>
    <property type="match status" value="1"/>
</dbReference>
<comment type="caution">
    <text evidence="4">The sequence shown here is derived from an EMBL/GenBank/DDBJ whole genome shotgun (WGS) entry which is preliminary data.</text>
</comment>
<feature type="region of interest" description="Disordered" evidence="1">
    <location>
        <begin position="113"/>
        <end position="139"/>
    </location>
</feature>
<proteinExistence type="predicted"/>
<dbReference type="Gene3D" id="3.40.50.720">
    <property type="entry name" value="NAD(P)-binding Rossmann-like Domain"/>
    <property type="match status" value="1"/>
</dbReference>
<accession>A0ABD3N319</accession>
<dbReference type="Proteomes" id="UP001530293">
    <property type="component" value="Unassembled WGS sequence"/>
</dbReference>
<evidence type="ECO:0000259" key="2">
    <source>
        <dbReference type="Pfam" id="PF01343"/>
    </source>
</evidence>
<gene>
    <name evidence="4" type="ORF">ACHAWU_005851</name>
</gene>
<organism evidence="4 5">
    <name type="scientific">Discostella pseudostelligera</name>
    <dbReference type="NCBI Taxonomy" id="259834"/>
    <lineage>
        <taxon>Eukaryota</taxon>
        <taxon>Sar</taxon>
        <taxon>Stramenopiles</taxon>
        <taxon>Ochrophyta</taxon>
        <taxon>Bacillariophyta</taxon>
        <taxon>Coscinodiscophyceae</taxon>
        <taxon>Thalassiosirophycidae</taxon>
        <taxon>Stephanodiscales</taxon>
        <taxon>Stephanodiscaceae</taxon>
        <taxon>Discostella</taxon>
    </lineage>
</organism>
<evidence type="ECO:0000256" key="1">
    <source>
        <dbReference type="SAM" id="MobiDB-lite"/>
    </source>
</evidence>
<dbReference type="Pfam" id="PF13460">
    <property type="entry name" value="NAD_binding_10"/>
    <property type="match status" value="1"/>
</dbReference>
<dbReference type="Gene3D" id="3.90.25.10">
    <property type="entry name" value="UDP-galactose 4-epimerase, domain 1"/>
    <property type="match status" value="1"/>
</dbReference>
<keyword evidence="5" id="KW-1185">Reference proteome</keyword>
<dbReference type="Pfam" id="PF01343">
    <property type="entry name" value="Peptidase_S49"/>
    <property type="match status" value="1"/>
</dbReference>
<dbReference type="EMBL" id="JALLBG020000046">
    <property type="protein sequence ID" value="KAL3770024.1"/>
    <property type="molecule type" value="Genomic_DNA"/>
</dbReference>